<name>A0ABQ0YIT5_9NOCA</name>
<comment type="caution">
    <text evidence="1">The sequence shown here is derived from an EMBL/GenBank/DDBJ whole genome shotgun (WGS) entry which is preliminary data.</text>
</comment>
<accession>A0ABQ0YIT5</accession>
<evidence type="ECO:0000313" key="2">
    <source>
        <dbReference type="Proteomes" id="UP000325466"/>
    </source>
</evidence>
<protein>
    <submittedName>
        <fullName evidence="1">Uncharacterized protein</fullName>
    </submittedName>
</protein>
<gene>
    <name evidence="1" type="ORF">RAJCM14343_1699</name>
</gene>
<keyword evidence="2" id="KW-1185">Reference proteome</keyword>
<organism evidence="1 2">
    <name type="scientific">Rhodococcus aetherivorans</name>
    <dbReference type="NCBI Taxonomy" id="191292"/>
    <lineage>
        <taxon>Bacteria</taxon>
        <taxon>Bacillati</taxon>
        <taxon>Actinomycetota</taxon>
        <taxon>Actinomycetes</taxon>
        <taxon>Mycobacteriales</taxon>
        <taxon>Nocardiaceae</taxon>
        <taxon>Rhodococcus</taxon>
    </lineage>
</organism>
<dbReference type="RefSeq" id="WP_043797404.1">
    <property type="nucleotide sequence ID" value="NZ_BAAAYP010000059.1"/>
</dbReference>
<evidence type="ECO:0000313" key="1">
    <source>
        <dbReference type="EMBL" id="GES36448.1"/>
    </source>
</evidence>
<reference evidence="1 2" key="1">
    <citation type="journal article" date="2018" name="Biodegradation">
        <title>1,4-Dioxane degradation characteristics of Rhodococcus aetherivorans JCM 14343.</title>
        <authorList>
            <person name="Inoue D."/>
            <person name="Tsunoda T."/>
            <person name="Yamamoto N."/>
            <person name="Ike M."/>
            <person name="Sei K."/>
        </authorList>
    </citation>
    <scope>NUCLEOTIDE SEQUENCE [LARGE SCALE GENOMIC DNA]</scope>
    <source>
        <strain evidence="1 2">JCM 14343</strain>
    </source>
</reference>
<sequence>MNNHGNDHRPAGLLLDVYRAHHNGDCTNGGISAAADTLLLVGVLDERRARTGRIAPLPSGCTPHGARSHVGGREQISPTVAVQLRRYAFIEGSHAALVGVEWNADHRRYELTESGRVVMFGGNYAGTFDSRLGELAERYLGHRSMILPVHDRIED</sequence>
<dbReference type="Proteomes" id="UP000325466">
    <property type="component" value="Unassembled WGS sequence"/>
</dbReference>
<dbReference type="EMBL" id="BLAH01000063">
    <property type="protein sequence ID" value="GES36448.1"/>
    <property type="molecule type" value="Genomic_DNA"/>
</dbReference>
<proteinExistence type="predicted"/>